<dbReference type="VEuPathDB" id="FungiDB:BD410DRAFT_631738"/>
<gene>
    <name evidence="2" type="ORF">BD410DRAFT_631738</name>
</gene>
<protein>
    <submittedName>
        <fullName evidence="2">Uncharacterized protein</fullName>
    </submittedName>
</protein>
<dbReference type="AlphaFoldDB" id="A0A4Y7QCB6"/>
<dbReference type="Proteomes" id="UP000294933">
    <property type="component" value="Unassembled WGS sequence"/>
</dbReference>
<proteinExistence type="predicted"/>
<keyword evidence="1" id="KW-0175">Coiled coil</keyword>
<dbReference type="EMBL" id="ML170164">
    <property type="protein sequence ID" value="TDL25224.1"/>
    <property type="molecule type" value="Genomic_DNA"/>
</dbReference>
<evidence type="ECO:0000313" key="3">
    <source>
        <dbReference type="Proteomes" id="UP000294933"/>
    </source>
</evidence>
<evidence type="ECO:0000256" key="1">
    <source>
        <dbReference type="SAM" id="Coils"/>
    </source>
</evidence>
<keyword evidence="3" id="KW-1185">Reference proteome</keyword>
<feature type="coiled-coil region" evidence="1">
    <location>
        <begin position="8"/>
        <end position="78"/>
    </location>
</feature>
<name>A0A4Y7QCB6_9AGAM</name>
<reference evidence="2 3" key="1">
    <citation type="submission" date="2018-06" db="EMBL/GenBank/DDBJ databases">
        <title>A transcriptomic atlas of mushroom development highlights an independent origin of complex multicellularity.</title>
        <authorList>
            <consortium name="DOE Joint Genome Institute"/>
            <person name="Krizsan K."/>
            <person name="Almasi E."/>
            <person name="Merenyi Z."/>
            <person name="Sahu N."/>
            <person name="Viragh M."/>
            <person name="Koszo T."/>
            <person name="Mondo S."/>
            <person name="Kiss B."/>
            <person name="Balint B."/>
            <person name="Kues U."/>
            <person name="Barry K."/>
            <person name="Hegedus J.C."/>
            <person name="Henrissat B."/>
            <person name="Johnson J."/>
            <person name="Lipzen A."/>
            <person name="Ohm R."/>
            <person name="Nagy I."/>
            <person name="Pangilinan J."/>
            <person name="Yan J."/>
            <person name="Xiong Y."/>
            <person name="Grigoriev I.V."/>
            <person name="Hibbett D.S."/>
            <person name="Nagy L.G."/>
        </authorList>
    </citation>
    <scope>NUCLEOTIDE SEQUENCE [LARGE SCALE GENOMIC DNA]</scope>
    <source>
        <strain evidence="2 3">SZMC22713</strain>
    </source>
</reference>
<accession>A0A4Y7QCB6</accession>
<organism evidence="2 3">
    <name type="scientific">Rickenella mellea</name>
    <dbReference type="NCBI Taxonomy" id="50990"/>
    <lineage>
        <taxon>Eukaryota</taxon>
        <taxon>Fungi</taxon>
        <taxon>Dikarya</taxon>
        <taxon>Basidiomycota</taxon>
        <taxon>Agaricomycotina</taxon>
        <taxon>Agaricomycetes</taxon>
        <taxon>Hymenochaetales</taxon>
        <taxon>Rickenellaceae</taxon>
        <taxon>Rickenella</taxon>
    </lineage>
</organism>
<evidence type="ECO:0000313" key="2">
    <source>
        <dbReference type="EMBL" id="TDL25224.1"/>
    </source>
</evidence>
<sequence>MRTFVMSKEMYENYCEMMTARLKEMEARLEKKTADDLELLRAEVEKLRDELQQLREEREEHRQSIHDARIELEALNALAGLLALEDNRDDRAAFRAIHARLLLNRGRQTAANALGLTNWEHIWEKGNAHAQIAFFRSTAEALPDSPGKDRLLAIGNNPGALNMLLSRRNTIRSNHLAHHAEQAALRQAVDEM</sequence>